<organism evidence="2 3">
    <name type="scientific">Candidatus Omnitrophus magneticus</name>
    <dbReference type="NCBI Taxonomy" id="1609969"/>
    <lineage>
        <taxon>Bacteria</taxon>
        <taxon>Pseudomonadati</taxon>
        <taxon>Candidatus Omnitrophota</taxon>
        <taxon>Candidatus Omnitrophus</taxon>
    </lineage>
</organism>
<evidence type="ECO:0000313" key="3">
    <source>
        <dbReference type="Proteomes" id="UP000033428"/>
    </source>
</evidence>
<evidence type="ECO:0000256" key="1">
    <source>
        <dbReference type="SAM" id="MobiDB-lite"/>
    </source>
</evidence>
<reference evidence="2 3" key="1">
    <citation type="submission" date="2015-02" db="EMBL/GenBank/DDBJ databases">
        <title>Single-cell genomics of uncultivated deep-branching MTB reveals a conserved set of magnetosome genes.</title>
        <authorList>
            <person name="Kolinko S."/>
            <person name="Richter M."/>
            <person name="Glockner F.O."/>
            <person name="Brachmann A."/>
            <person name="Schuler D."/>
        </authorList>
    </citation>
    <scope>NUCLEOTIDE SEQUENCE [LARGE SCALE GENOMIC DNA]</scope>
    <source>
        <strain evidence="2">SKK-01</strain>
    </source>
</reference>
<evidence type="ECO:0000313" key="2">
    <source>
        <dbReference type="EMBL" id="KJJ83452.1"/>
    </source>
</evidence>
<protein>
    <submittedName>
        <fullName evidence="2">Uncharacterized protein</fullName>
    </submittedName>
</protein>
<feature type="non-terminal residue" evidence="2">
    <location>
        <position position="1"/>
    </location>
</feature>
<sequence>KKIYKTLALLLEKFPYFSLPYDKTRETAAGRSRQAIKQAWEQSAHQQHIRQ</sequence>
<feature type="region of interest" description="Disordered" evidence="1">
    <location>
        <begin position="32"/>
        <end position="51"/>
    </location>
</feature>
<dbReference type="AlphaFoldDB" id="A0A0F0CJP0"/>
<comment type="caution">
    <text evidence="2">The sequence shown here is derived from an EMBL/GenBank/DDBJ whole genome shotgun (WGS) entry which is preliminary data.</text>
</comment>
<keyword evidence="3" id="KW-1185">Reference proteome</keyword>
<feature type="compositionally biased region" description="Polar residues" evidence="1">
    <location>
        <begin position="40"/>
        <end position="51"/>
    </location>
</feature>
<dbReference type="EMBL" id="JYNY01000578">
    <property type="protein sequence ID" value="KJJ83452.1"/>
    <property type="molecule type" value="Genomic_DNA"/>
</dbReference>
<accession>A0A0F0CJP0</accession>
<name>A0A0F0CJP0_9BACT</name>
<proteinExistence type="predicted"/>
<dbReference type="Proteomes" id="UP000033428">
    <property type="component" value="Unassembled WGS sequence"/>
</dbReference>
<gene>
    <name evidence="2" type="ORF">OMAG_002685</name>
</gene>